<dbReference type="GO" id="GO:0005886">
    <property type="term" value="C:plasma membrane"/>
    <property type="evidence" value="ECO:0007669"/>
    <property type="project" value="UniProtKB-SubCell"/>
</dbReference>
<dbReference type="EMBL" id="JALNTZ010000006">
    <property type="protein sequence ID" value="KAJ3647493.1"/>
    <property type="molecule type" value="Genomic_DNA"/>
</dbReference>
<gene>
    <name evidence="10" type="ORF">Zmor_019368</name>
</gene>
<dbReference type="SUPFAM" id="SSF53850">
    <property type="entry name" value="Periplasmic binding protein-like II"/>
    <property type="match status" value="1"/>
</dbReference>
<keyword evidence="6" id="KW-0675">Receptor</keyword>
<reference evidence="10" key="1">
    <citation type="journal article" date="2023" name="G3 (Bethesda)">
        <title>Whole genome assemblies of Zophobas morio and Tenebrio molitor.</title>
        <authorList>
            <person name="Kaur S."/>
            <person name="Stinson S.A."/>
            <person name="diCenzo G.C."/>
        </authorList>
    </citation>
    <scope>NUCLEOTIDE SEQUENCE</scope>
    <source>
        <strain evidence="10">QUZm001</strain>
    </source>
</reference>
<evidence type="ECO:0000256" key="2">
    <source>
        <dbReference type="ARBA" id="ARBA00022475"/>
    </source>
</evidence>
<feature type="chain" id="PRO_5041356053" description="Ionotropic receptor" evidence="9">
    <location>
        <begin position="19"/>
        <end position="652"/>
    </location>
</feature>
<dbReference type="PANTHER" id="PTHR42643:SF38">
    <property type="entry name" value="IONOTROPIC RECEPTOR 100A"/>
    <property type="match status" value="1"/>
</dbReference>
<keyword evidence="4 8" id="KW-1133">Transmembrane helix</keyword>
<evidence type="ECO:0000256" key="9">
    <source>
        <dbReference type="SAM" id="SignalP"/>
    </source>
</evidence>
<evidence type="ECO:0000313" key="11">
    <source>
        <dbReference type="Proteomes" id="UP001168821"/>
    </source>
</evidence>
<dbReference type="Proteomes" id="UP001168821">
    <property type="component" value="Unassembled WGS sequence"/>
</dbReference>
<sequence>MSIFSLVTFSLLVSRTTTIFVENIDKTSDCLLRNQNFWSVYQAHFCIIEYLTIHVLESSKQKYEVNEFVESVLQILSTYNYFITIKVRRSALVEQNPTPRQPLDDVTFVSFDDEVLNPVPFDEFAKIKVQTTDSAEGHLLVAWDADLVSDFLNYNHMNIIPESRATYAILVLNPNDTQVKIHHVLQQFWTDYNVANVIAQKCSCRESHIYKYRPFVKIDNSWGSTTRYSLDDVATNLALIINPLLNFNQFPLNISIFPRTPTAVVQLPKFLENNPIYQNLTWSRGFAGMDGLILGTLAEYFNFDVTIVSKLVEDDYGKVLPNGTIIGSLGDIAERRAAFNANGRLLAYFLLDEIEFTRPYTSDEICVVVPKAAKVPRWKFLYRCLDHETWMCMLLTIVAALVFWYNVGPTTEFPEVFYYVYSYMFGIPIKTVTRRLHRVVFLVPCMTFGIVISGIIQGSFFKNLTTVSYNDDITTLEEVADSGMSIGANVWHLVKDNSDLIRRLKANSFPASDDVYDSIAYQRDVAAVDTRDRLELLIRSKYMDEDGSPLLHIVNECITIFLTANIVPKNSPFLTSFNGVISKLFEGGLTSKWYDDIVDSMITEKIIQVSRKKQMVNALSLFDTQGAFYFMIVGCGCSIVVFLCEVLSKRRK</sequence>
<organism evidence="10 11">
    <name type="scientific">Zophobas morio</name>
    <dbReference type="NCBI Taxonomy" id="2755281"/>
    <lineage>
        <taxon>Eukaryota</taxon>
        <taxon>Metazoa</taxon>
        <taxon>Ecdysozoa</taxon>
        <taxon>Arthropoda</taxon>
        <taxon>Hexapoda</taxon>
        <taxon>Insecta</taxon>
        <taxon>Pterygota</taxon>
        <taxon>Neoptera</taxon>
        <taxon>Endopterygota</taxon>
        <taxon>Coleoptera</taxon>
        <taxon>Polyphaga</taxon>
        <taxon>Cucujiformia</taxon>
        <taxon>Tenebrionidae</taxon>
        <taxon>Zophobas</taxon>
    </lineage>
</organism>
<protein>
    <recommendedName>
        <fullName evidence="12">Ionotropic receptor</fullName>
    </recommendedName>
</protein>
<evidence type="ECO:0008006" key="12">
    <source>
        <dbReference type="Google" id="ProtNLM"/>
    </source>
</evidence>
<feature type="transmembrane region" description="Helical" evidence="8">
    <location>
        <begin position="439"/>
        <end position="461"/>
    </location>
</feature>
<feature type="transmembrane region" description="Helical" evidence="8">
    <location>
        <begin position="387"/>
        <end position="404"/>
    </location>
</feature>
<name>A0AA38I1I9_9CUCU</name>
<dbReference type="AlphaFoldDB" id="A0AA38I1I9"/>
<evidence type="ECO:0000256" key="5">
    <source>
        <dbReference type="ARBA" id="ARBA00023136"/>
    </source>
</evidence>
<dbReference type="PANTHER" id="PTHR42643">
    <property type="entry name" value="IONOTROPIC RECEPTOR 20A-RELATED"/>
    <property type="match status" value="1"/>
</dbReference>
<keyword evidence="3 8" id="KW-0812">Transmembrane</keyword>
<keyword evidence="11" id="KW-1185">Reference proteome</keyword>
<comment type="subcellular location">
    <subcellularLocation>
        <location evidence="1">Cell membrane</location>
        <topology evidence="1">Multi-pass membrane protein</topology>
    </subcellularLocation>
</comment>
<evidence type="ECO:0000256" key="1">
    <source>
        <dbReference type="ARBA" id="ARBA00004651"/>
    </source>
</evidence>
<keyword evidence="2" id="KW-1003">Cell membrane</keyword>
<proteinExistence type="predicted"/>
<evidence type="ECO:0000313" key="10">
    <source>
        <dbReference type="EMBL" id="KAJ3647493.1"/>
    </source>
</evidence>
<feature type="transmembrane region" description="Helical" evidence="8">
    <location>
        <begin position="627"/>
        <end position="647"/>
    </location>
</feature>
<dbReference type="InterPro" id="IPR052192">
    <property type="entry name" value="Insect_Ionotropic_Sensory_Rcpt"/>
</dbReference>
<evidence type="ECO:0000256" key="6">
    <source>
        <dbReference type="ARBA" id="ARBA00023170"/>
    </source>
</evidence>
<keyword evidence="9" id="KW-0732">Signal</keyword>
<accession>A0AA38I1I9</accession>
<evidence type="ECO:0000256" key="3">
    <source>
        <dbReference type="ARBA" id="ARBA00022692"/>
    </source>
</evidence>
<evidence type="ECO:0000256" key="4">
    <source>
        <dbReference type="ARBA" id="ARBA00022989"/>
    </source>
</evidence>
<dbReference type="Gene3D" id="3.40.190.10">
    <property type="entry name" value="Periplasmic binding protein-like II"/>
    <property type="match status" value="1"/>
</dbReference>
<feature type="signal peptide" evidence="9">
    <location>
        <begin position="1"/>
        <end position="18"/>
    </location>
</feature>
<evidence type="ECO:0000256" key="7">
    <source>
        <dbReference type="ARBA" id="ARBA00023180"/>
    </source>
</evidence>
<evidence type="ECO:0000256" key="8">
    <source>
        <dbReference type="SAM" id="Phobius"/>
    </source>
</evidence>
<keyword evidence="5 8" id="KW-0472">Membrane</keyword>
<keyword evidence="7" id="KW-0325">Glycoprotein</keyword>
<comment type="caution">
    <text evidence="10">The sequence shown here is derived from an EMBL/GenBank/DDBJ whole genome shotgun (WGS) entry which is preliminary data.</text>
</comment>